<dbReference type="PROSITE" id="PS50093">
    <property type="entry name" value="PKD"/>
    <property type="match status" value="1"/>
</dbReference>
<dbReference type="InterPro" id="IPR006644">
    <property type="entry name" value="Cadg"/>
</dbReference>
<evidence type="ECO:0000313" key="2">
    <source>
        <dbReference type="EMBL" id="SPP66892.1"/>
    </source>
</evidence>
<dbReference type="Proteomes" id="UP000248168">
    <property type="component" value="Unassembled WGS sequence"/>
</dbReference>
<protein>
    <recommendedName>
        <fullName evidence="1">PKD domain-containing protein</fullName>
    </recommendedName>
</protein>
<dbReference type="SUPFAM" id="SSF51120">
    <property type="entry name" value="beta-Roll"/>
    <property type="match status" value="1"/>
</dbReference>
<dbReference type="Pfam" id="PF05345">
    <property type="entry name" value="He_PIG"/>
    <property type="match status" value="3"/>
</dbReference>
<organism evidence="2 3">
    <name type="scientific">Nitrospira lenta</name>
    <dbReference type="NCBI Taxonomy" id="1436998"/>
    <lineage>
        <taxon>Bacteria</taxon>
        <taxon>Pseudomonadati</taxon>
        <taxon>Nitrospirota</taxon>
        <taxon>Nitrospiria</taxon>
        <taxon>Nitrospirales</taxon>
        <taxon>Nitrospiraceae</taxon>
        <taxon>Nitrospira</taxon>
    </lineage>
</organism>
<accession>A0A330L9Z7</accession>
<sequence length="960" mass="98116">MLTAIGPKSVNEQAELRFTVSGSDVDQPTQPLVYSATGLPTGATFDPTTHEFVWTPTEAQGPGSFIVTFSVTDGVVTVSEAVTMTVTEVNVAPVLTAVGPKTVAEGTLLSFTISATDADAPNQTLVYSATGLSAGAAFNAATRTFSWTPTEAQGPSTNNLTFSVTDGVVTTSEVVTITVTEVNVAPVLTAIGPKTVAEGTLLSFTISATDADAPTQALVYSATGLPAGAVFNAATRTFSWTPTEAQGPSTNNLTFSVTDGVVTTSEVVTITVTEVNQAPVLQPITSKTVNEGSLLTFTAAGSDADQPAQILTYSLASGAPSGAAIMATTGVFTWTPTDGPGAGPYSVTIQVTDGVATASQTFVITVLNVAPTATVTVPASAVAGVDLSFSGVIGDVGLSDTLQVSWNFGDGVTLPFLAAARGTVTTTHQYATAGTYSVTLTVKDSNGAQTSVSRSLSVVTVGLTTDPWDATKTALGINGTNNGDNITVAPSGTANYQVTINGQSTIIAKPTGRIIVHGWGGGDNITINSAITTPTILFGDAGGDNITGGAGPNVIFGGADASGDNLTGGAARDILIGGGGGDNLTGNGDDDLLIGGTTAYDTNLVAMCNLTAEWLRTDQTYSQRVSHLLNGGGLNGTFTLNVTTVFDDAVGDNLSGNAGTDWFFAKVALPGRDNASSVTGETVTTPGAPPAPLLAQGGARTDDGSLAALTSAQLAPIVQEAQARWVRTGLTLDQQTVLASLTWQIADLEGATLGLTNGTTVRLDATAAGYGWFLDVTPKDNAEFHFVRGLAQWIADGSSPAAGHMDLLTTVMHEMGHVLGYDDQQAQSHRATLMTEALPTGVRRSILTAFESGPSLAAPVPPSSDAGTAFWRRSLQAVAGAWGGGGTEPIPGASSTGSSAVAPVIDWREREGPQESHKKMALGFSVHKTSWLQRFLLDTGREEVAPHDHGIEVVLPGKKK</sequence>
<dbReference type="SUPFAM" id="SSF49313">
    <property type="entry name" value="Cadherin-like"/>
    <property type="match status" value="4"/>
</dbReference>
<dbReference type="AlphaFoldDB" id="A0A330L9Z7"/>
<evidence type="ECO:0000259" key="1">
    <source>
        <dbReference type="PROSITE" id="PS50093"/>
    </source>
</evidence>
<dbReference type="InterPro" id="IPR022409">
    <property type="entry name" value="PKD/Chitinase_dom"/>
</dbReference>
<dbReference type="InParanoid" id="A0A330L9Z7"/>
<dbReference type="SMART" id="SM00736">
    <property type="entry name" value="CADG"/>
    <property type="match status" value="4"/>
</dbReference>
<dbReference type="InterPro" id="IPR011049">
    <property type="entry name" value="Serralysin-like_metalloprot_C"/>
</dbReference>
<dbReference type="InterPro" id="IPR000601">
    <property type="entry name" value="PKD_dom"/>
</dbReference>
<dbReference type="Pfam" id="PF17963">
    <property type="entry name" value="Big_9"/>
    <property type="match status" value="1"/>
</dbReference>
<evidence type="ECO:0000313" key="3">
    <source>
        <dbReference type="Proteomes" id="UP000248168"/>
    </source>
</evidence>
<dbReference type="InterPro" id="IPR035986">
    <property type="entry name" value="PKD_dom_sf"/>
</dbReference>
<dbReference type="InterPro" id="IPR013783">
    <property type="entry name" value="Ig-like_fold"/>
</dbReference>
<reference evidence="3" key="1">
    <citation type="submission" date="2018-04" db="EMBL/GenBank/DDBJ databases">
        <authorList>
            <person name="Lucker S."/>
            <person name="Sakoula D."/>
        </authorList>
    </citation>
    <scope>NUCLEOTIDE SEQUENCE [LARGE SCALE GENOMIC DNA]</scope>
</reference>
<dbReference type="EMBL" id="OUNR01000022">
    <property type="protein sequence ID" value="SPP66892.1"/>
    <property type="molecule type" value="Genomic_DNA"/>
</dbReference>
<dbReference type="SUPFAM" id="SSF49299">
    <property type="entry name" value="PKD domain"/>
    <property type="match status" value="1"/>
</dbReference>
<dbReference type="SUPFAM" id="SSF55486">
    <property type="entry name" value="Metalloproteases ('zincins'), catalytic domain"/>
    <property type="match status" value="1"/>
</dbReference>
<dbReference type="InterPro" id="IPR015919">
    <property type="entry name" value="Cadherin-like_sf"/>
</dbReference>
<dbReference type="CDD" id="cd00146">
    <property type="entry name" value="PKD"/>
    <property type="match status" value="1"/>
</dbReference>
<dbReference type="SMART" id="SM00089">
    <property type="entry name" value="PKD"/>
    <property type="match status" value="2"/>
</dbReference>
<keyword evidence="3" id="KW-1185">Reference proteome</keyword>
<dbReference type="GO" id="GO:0016020">
    <property type="term" value="C:membrane"/>
    <property type="evidence" value="ECO:0007669"/>
    <property type="project" value="InterPro"/>
</dbReference>
<dbReference type="Gene3D" id="2.60.40.10">
    <property type="entry name" value="Immunoglobulins"/>
    <property type="match status" value="5"/>
</dbReference>
<feature type="domain" description="PKD" evidence="1">
    <location>
        <begin position="370"/>
        <end position="458"/>
    </location>
</feature>
<name>A0A330L9Z7_9BACT</name>
<dbReference type="GO" id="GO:0005509">
    <property type="term" value="F:calcium ion binding"/>
    <property type="evidence" value="ECO:0007669"/>
    <property type="project" value="InterPro"/>
</dbReference>
<gene>
    <name evidence="2" type="ORF">NITLEN_90147</name>
</gene>
<dbReference type="Pfam" id="PF18911">
    <property type="entry name" value="PKD_4"/>
    <property type="match status" value="1"/>
</dbReference>
<proteinExistence type="predicted"/>